<evidence type="ECO:0000256" key="1">
    <source>
        <dbReference type="PROSITE-ProRule" id="PRU00169"/>
    </source>
</evidence>
<dbReference type="PANTHER" id="PTHR44520:SF2">
    <property type="entry name" value="RESPONSE REGULATOR RCP1"/>
    <property type="match status" value="1"/>
</dbReference>
<comment type="caution">
    <text evidence="3">The sequence shown here is derived from an EMBL/GenBank/DDBJ whole genome shotgun (WGS) entry which is preliminary data.</text>
</comment>
<name>A0ABW9ZT64_9BACT</name>
<keyword evidence="4" id="KW-1185">Reference proteome</keyword>
<evidence type="ECO:0000259" key="2">
    <source>
        <dbReference type="PROSITE" id="PS50110"/>
    </source>
</evidence>
<proteinExistence type="predicted"/>
<keyword evidence="1" id="KW-0597">Phosphoprotein</keyword>
<evidence type="ECO:0000313" key="3">
    <source>
        <dbReference type="EMBL" id="NCI49474.1"/>
    </source>
</evidence>
<dbReference type="SMART" id="SM00448">
    <property type="entry name" value="REC"/>
    <property type="match status" value="1"/>
</dbReference>
<dbReference type="PROSITE" id="PS50110">
    <property type="entry name" value="RESPONSE_REGULATORY"/>
    <property type="match status" value="1"/>
</dbReference>
<gene>
    <name evidence="3" type="ORF">GWC95_06035</name>
</gene>
<sequence length="135" mass="15417">MTRKTFFLLADDDRDDIELLEECVKSIDNTIIFKAVQDGRKAVAFLQSCPEDKLPTTIILDYNMPHINGPGMLDWLCDDTRYNGIHKFVWSTAFQEEYVTACMEKGAIRYFVKPITMEGVEEIARTIIAVSKESA</sequence>
<dbReference type="InterPro" id="IPR052893">
    <property type="entry name" value="TCS_response_regulator"/>
</dbReference>
<dbReference type="Pfam" id="PF00072">
    <property type="entry name" value="Response_reg"/>
    <property type="match status" value="1"/>
</dbReference>
<dbReference type="Gene3D" id="3.40.50.2300">
    <property type="match status" value="1"/>
</dbReference>
<dbReference type="SUPFAM" id="SSF52172">
    <property type="entry name" value="CheY-like"/>
    <property type="match status" value="1"/>
</dbReference>
<dbReference type="RefSeq" id="WP_161817793.1">
    <property type="nucleotide sequence ID" value="NZ_JAACJS010000011.1"/>
</dbReference>
<dbReference type="EMBL" id="JAACJS010000011">
    <property type="protein sequence ID" value="NCI49474.1"/>
    <property type="molecule type" value="Genomic_DNA"/>
</dbReference>
<organism evidence="3 4">
    <name type="scientific">Sediminibacterium roseum</name>
    <dbReference type="NCBI Taxonomy" id="1978412"/>
    <lineage>
        <taxon>Bacteria</taxon>
        <taxon>Pseudomonadati</taxon>
        <taxon>Bacteroidota</taxon>
        <taxon>Chitinophagia</taxon>
        <taxon>Chitinophagales</taxon>
        <taxon>Chitinophagaceae</taxon>
        <taxon>Sediminibacterium</taxon>
    </lineage>
</organism>
<feature type="domain" description="Response regulatory" evidence="2">
    <location>
        <begin position="6"/>
        <end position="128"/>
    </location>
</feature>
<dbReference type="Proteomes" id="UP000753802">
    <property type="component" value="Unassembled WGS sequence"/>
</dbReference>
<reference evidence="3 4" key="1">
    <citation type="submission" date="2020-01" db="EMBL/GenBank/DDBJ databases">
        <title>Genome analysis.</title>
        <authorList>
            <person name="Wu S."/>
            <person name="Wang G."/>
        </authorList>
    </citation>
    <scope>NUCLEOTIDE SEQUENCE [LARGE SCALE GENOMIC DNA]</scope>
    <source>
        <strain evidence="3 4">SYL130</strain>
    </source>
</reference>
<evidence type="ECO:0000313" key="4">
    <source>
        <dbReference type="Proteomes" id="UP000753802"/>
    </source>
</evidence>
<accession>A0ABW9ZT64</accession>
<feature type="modified residue" description="4-aspartylphosphate" evidence="1">
    <location>
        <position position="61"/>
    </location>
</feature>
<dbReference type="InterPro" id="IPR011006">
    <property type="entry name" value="CheY-like_superfamily"/>
</dbReference>
<protein>
    <submittedName>
        <fullName evidence="3">Response regulator</fullName>
    </submittedName>
</protein>
<dbReference type="PANTHER" id="PTHR44520">
    <property type="entry name" value="RESPONSE REGULATOR RCP1-RELATED"/>
    <property type="match status" value="1"/>
</dbReference>
<dbReference type="InterPro" id="IPR001789">
    <property type="entry name" value="Sig_transdc_resp-reg_receiver"/>
</dbReference>